<sequence length="29" mass="2983">MRHTVDLTAVVGACRHGDAVGRIVVAAAH</sequence>
<reference evidence="1 2" key="1">
    <citation type="submission" date="2020-08" db="EMBL/GenBank/DDBJ databases">
        <title>Sequencing the genomes of 1000 actinobacteria strains.</title>
        <authorList>
            <person name="Klenk H.-P."/>
        </authorList>
    </citation>
    <scope>NUCLEOTIDE SEQUENCE [LARGE SCALE GENOMIC DNA]</scope>
    <source>
        <strain evidence="1 2">DSM 43851</strain>
    </source>
</reference>
<gene>
    <name evidence="1" type="ORF">BJ998_001176</name>
</gene>
<keyword evidence="2" id="KW-1185">Reference proteome</keyword>
<accession>A0A7W9KCA9</accession>
<dbReference type="Proteomes" id="UP000585638">
    <property type="component" value="Unassembled WGS sequence"/>
</dbReference>
<dbReference type="EMBL" id="JACHIR010000001">
    <property type="protein sequence ID" value="MBB5889980.1"/>
    <property type="molecule type" value="Genomic_DNA"/>
</dbReference>
<protein>
    <submittedName>
        <fullName evidence="1">Uncharacterized protein</fullName>
    </submittedName>
</protein>
<name>A0A7W9KCA9_9PSEU</name>
<dbReference type="AlphaFoldDB" id="A0A7W9KCA9"/>
<organism evidence="1 2">
    <name type="scientific">Kutzneria kofuensis</name>
    <dbReference type="NCBI Taxonomy" id="103725"/>
    <lineage>
        <taxon>Bacteria</taxon>
        <taxon>Bacillati</taxon>
        <taxon>Actinomycetota</taxon>
        <taxon>Actinomycetes</taxon>
        <taxon>Pseudonocardiales</taxon>
        <taxon>Pseudonocardiaceae</taxon>
        <taxon>Kutzneria</taxon>
    </lineage>
</organism>
<proteinExistence type="predicted"/>
<comment type="caution">
    <text evidence="1">The sequence shown here is derived from an EMBL/GenBank/DDBJ whole genome shotgun (WGS) entry which is preliminary data.</text>
</comment>
<evidence type="ECO:0000313" key="2">
    <source>
        <dbReference type="Proteomes" id="UP000585638"/>
    </source>
</evidence>
<evidence type="ECO:0000313" key="1">
    <source>
        <dbReference type="EMBL" id="MBB5889980.1"/>
    </source>
</evidence>